<accession>A0ABQ6IRJ4</accession>
<dbReference type="Gene3D" id="3.50.40.10">
    <property type="entry name" value="Phenylalanyl-trna Synthetase, Chain B, domain 3"/>
    <property type="match status" value="1"/>
</dbReference>
<proteinExistence type="predicted"/>
<evidence type="ECO:0000313" key="2">
    <source>
        <dbReference type="EMBL" id="GMA39960.1"/>
    </source>
</evidence>
<dbReference type="EMBL" id="BSUO01000001">
    <property type="protein sequence ID" value="GMA39960.1"/>
    <property type="molecule type" value="Genomic_DNA"/>
</dbReference>
<dbReference type="InterPro" id="IPR020825">
    <property type="entry name" value="Phe-tRNA_synthase-like_B3/B4"/>
</dbReference>
<dbReference type="PANTHER" id="PTHR39209">
    <property type="match status" value="1"/>
</dbReference>
<evidence type="ECO:0000259" key="1">
    <source>
        <dbReference type="SMART" id="SM00873"/>
    </source>
</evidence>
<dbReference type="Pfam" id="PF03483">
    <property type="entry name" value="B3_4"/>
    <property type="match status" value="1"/>
</dbReference>
<name>A0ABQ6IRJ4_9MICO</name>
<dbReference type="SMART" id="SM00873">
    <property type="entry name" value="B3_4"/>
    <property type="match status" value="1"/>
</dbReference>
<dbReference type="SUPFAM" id="SSF56037">
    <property type="entry name" value="PheT/TilS domain"/>
    <property type="match status" value="1"/>
</dbReference>
<dbReference type="PANTHER" id="PTHR39209:SF2">
    <property type="entry name" value="CYTOPLASMIC PROTEIN"/>
    <property type="match status" value="1"/>
</dbReference>
<gene>
    <name evidence="2" type="ORF">GCM10025883_20050</name>
</gene>
<sequence length="247" mass="27030">MTTTDWLESARISPEVAALRPDYRCVLLTATGLRAGPSDEVSEALLVEAEQRATEAIGDGKVEDLPHMAAWREAFRAFGAKPQRTRNSAEALLRRVPDGLPRINRLADAYNAVSVRLQVPLGGENLRAYSGPMHLVRATGEEDFATLASGAEVIEHPEPGEVVWRDDEGVTCRRWNWRQCHRTRLTEETTDAVFIGDVLDVEPGDAMERAEEVRAALTAALHEISPDAEITSRILTPTPSPDTAGAV</sequence>
<organism evidence="2 3">
    <name type="scientific">Mobilicoccus caccae</name>
    <dbReference type="NCBI Taxonomy" id="1859295"/>
    <lineage>
        <taxon>Bacteria</taxon>
        <taxon>Bacillati</taxon>
        <taxon>Actinomycetota</taxon>
        <taxon>Actinomycetes</taxon>
        <taxon>Micrococcales</taxon>
        <taxon>Dermatophilaceae</taxon>
        <taxon>Mobilicoccus</taxon>
    </lineage>
</organism>
<dbReference type="RefSeq" id="WP_284303747.1">
    <property type="nucleotide sequence ID" value="NZ_BSUO01000001.1"/>
</dbReference>
<evidence type="ECO:0000313" key="3">
    <source>
        <dbReference type="Proteomes" id="UP001157126"/>
    </source>
</evidence>
<feature type="domain" description="B3/B4 tRNA-binding" evidence="1">
    <location>
        <begin position="69"/>
        <end position="226"/>
    </location>
</feature>
<reference evidence="3" key="1">
    <citation type="journal article" date="2019" name="Int. J. Syst. Evol. Microbiol.">
        <title>The Global Catalogue of Microorganisms (GCM) 10K type strain sequencing project: providing services to taxonomists for standard genome sequencing and annotation.</title>
        <authorList>
            <consortium name="The Broad Institute Genomics Platform"/>
            <consortium name="The Broad Institute Genome Sequencing Center for Infectious Disease"/>
            <person name="Wu L."/>
            <person name="Ma J."/>
        </authorList>
    </citation>
    <scope>NUCLEOTIDE SEQUENCE [LARGE SCALE GENOMIC DNA]</scope>
    <source>
        <strain evidence="3">NBRC 113072</strain>
    </source>
</reference>
<protein>
    <recommendedName>
        <fullName evidence="1">B3/B4 tRNA-binding domain-containing protein</fullName>
    </recommendedName>
</protein>
<keyword evidence="3" id="KW-1185">Reference proteome</keyword>
<dbReference type="InterPro" id="IPR005146">
    <property type="entry name" value="B3/B4_tRNA-bd"/>
</dbReference>
<comment type="caution">
    <text evidence="2">The sequence shown here is derived from an EMBL/GenBank/DDBJ whole genome shotgun (WGS) entry which is preliminary data.</text>
</comment>
<dbReference type="Proteomes" id="UP001157126">
    <property type="component" value="Unassembled WGS sequence"/>
</dbReference>